<proteinExistence type="predicted"/>
<keyword evidence="3" id="KW-1185">Reference proteome</keyword>
<feature type="transmembrane region" description="Helical" evidence="1">
    <location>
        <begin position="80"/>
        <end position="96"/>
    </location>
</feature>
<dbReference type="Pfam" id="PF16316">
    <property type="entry name" value="DUF4956"/>
    <property type="match status" value="1"/>
</dbReference>
<evidence type="ECO:0000313" key="2">
    <source>
        <dbReference type="EMBL" id="BAN02468.1"/>
    </source>
</evidence>
<keyword evidence="1" id="KW-1133">Transmembrane helix</keyword>
<accession>A0A6C7ECW5</accession>
<dbReference type="KEGG" id="aym:YM304_21540"/>
<reference evidence="2 3" key="1">
    <citation type="journal article" date="2013" name="Int. J. Syst. Evol. Microbiol.">
        <title>Ilumatobacter nonamiense sp. nov. and Ilumatobacter coccineum sp. nov., isolated from seashore sand.</title>
        <authorList>
            <person name="Matsumoto A."/>
            <person name="Kasai H."/>
            <person name="Matsuo Y."/>
            <person name="Shizuri Y."/>
            <person name="Ichikawa N."/>
            <person name="Fujita N."/>
            <person name="Omura S."/>
            <person name="Takahashi Y."/>
        </authorList>
    </citation>
    <scope>NUCLEOTIDE SEQUENCE [LARGE SCALE GENOMIC DNA]</scope>
    <source>
        <strain evidence="3">NBRC 103263 / KCTC 29153 / YM16-304</strain>
    </source>
</reference>
<feature type="transmembrane region" description="Helical" evidence="1">
    <location>
        <begin position="6"/>
        <end position="24"/>
    </location>
</feature>
<evidence type="ECO:0000313" key="3">
    <source>
        <dbReference type="Proteomes" id="UP000011863"/>
    </source>
</evidence>
<protein>
    <recommendedName>
        <fullName evidence="4">DUF4956 domain-containing protein</fullName>
    </recommendedName>
</protein>
<evidence type="ECO:0000256" key="1">
    <source>
        <dbReference type="SAM" id="Phobius"/>
    </source>
</evidence>
<keyword evidence="1" id="KW-0472">Membrane</keyword>
<dbReference type="EMBL" id="AP012057">
    <property type="protein sequence ID" value="BAN02468.1"/>
    <property type="molecule type" value="Genomic_DNA"/>
</dbReference>
<sequence>MTQQALIACDAVAILLLVFGLYFPRYRRKDMVAALLGINVGVLAVATVLAKAEVTAGLGLGLFGVLSIIRLRSQELDQEEIVYYFSALALGLIGGISVQPAWVSPVLMGALVLALFIGDHPRLFSSLRSQVVTLDRAYTSEAELVGRLEELLDCRVHRMKVRRVNLVNDTTVVDVRYSIRGADA</sequence>
<dbReference type="OrthoDB" id="3827267at2"/>
<keyword evidence="1" id="KW-0812">Transmembrane</keyword>
<dbReference type="AlphaFoldDB" id="A0A6C7ECW5"/>
<gene>
    <name evidence="2" type="ORF">YM304_21540</name>
</gene>
<feature type="transmembrane region" description="Helical" evidence="1">
    <location>
        <begin position="31"/>
        <end position="50"/>
    </location>
</feature>
<name>A0A6C7ECW5_ILUCY</name>
<feature type="transmembrane region" description="Helical" evidence="1">
    <location>
        <begin position="56"/>
        <end position="73"/>
    </location>
</feature>
<dbReference type="InterPro" id="IPR032531">
    <property type="entry name" value="DUF4956"/>
</dbReference>
<organism evidence="2 3">
    <name type="scientific">Ilumatobacter coccineus (strain NBRC 103263 / KCTC 29153 / YM16-304)</name>
    <dbReference type="NCBI Taxonomy" id="1313172"/>
    <lineage>
        <taxon>Bacteria</taxon>
        <taxon>Bacillati</taxon>
        <taxon>Actinomycetota</taxon>
        <taxon>Acidimicrobiia</taxon>
        <taxon>Acidimicrobiales</taxon>
        <taxon>Ilumatobacteraceae</taxon>
        <taxon>Ilumatobacter</taxon>
    </lineage>
</organism>
<dbReference type="Proteomes" id="UP000011863">
    <property type="component" value="Chromosome"/>
</dbReference>
<dbReference type="RefSeq" id="WP_015441715.1">
    <property type="nucleotide sequence ID" value="NC_020520.1"/>
</dbReference>
<evidence type="ECO:0008006" key="4">
    <source>
        <dbReference type="Google" id="ProtNLM"/>
    </source>
</evidence>